<accession>A0A1G7ZD30</accession>
<evidence type="ECO:0000256" key="4">
    <source>
        <dbReference type="ARBA" id="ARBA00022801"/>
    </source>
</evidence>
<dbReference type="InterPro" id="IPR025705">
    <property type="entry name" value="Beta_hexosaminidase_sua/sub"/>
</dbReference>
<sequence length="387" mass="44415">MLKATFMRNVLLLCGLVAVLTAFRSASNTTVTQAPVPDSIMPVRGFCIGAPRKPALDDFIKFIREELVTRKVNTLILRVDYNYEYESYPELRDPSALSKADVKKLVQVCRQNKINLIPQLNLLGHQSWAGQTHNLLAKFPQFDETPWVKMPEKYEWPNADGLYCKSYCPLHPEVHDVVFKLVDELCDAFESTAFHAGMDEVFYIGEAKCPRCGGRDKAELFAGEVSLLRNHLAEKGRSLWIWGDRLIDGKTTGIGMWEASLNNTYRAIDLIPKDVTICDWHYDRPDKTPVYFAMKGLKVITCPWRKPEFATQQVKDMLEYRASSTPIMKDRYQGMMQTVWSGAEDFMDEYYGRKQPRPREDGKPADTTHTQTKCFRQLFTEINKATL</sequence>
<evidence type="ECO:0000256" key="3">
    <source>
        <dbReference type="ARBA" id="ARBA00012663"/>
    </source>
</evidence>
<organism evidence="8 9">
    <name type="scientific">Chitinophaga filiformis</name>
    <name type="common">Myxococcus filiformis</name>
    <name type="synonym">Flexibacter filiformis</name>
    <dbReference type="NCBI Taxonomy" id="104663"/>
    <lineage>
        <taxon>Bacteria</taxon>
        <taxon>Pseudomonadati</taxon>
        <taxon>Bacteroidota</taxon>
        <taxon>Chitinophagia</taxon>
        <taxon>Chitinophagales</taxon>
        <taxon>Chitinophagaceae</taxon>
        <taxon>Chitinophaga</taxon>
    </lineage>
</organism>
<dbReference type="EC" id="3.2.1.52" evidence="3"/>
<comment type="catalytic activity">
    <reaction evidence="1">
        <text>Hydrolysis of terminal non-reducing N-acetyl-D-hexosamine residues in N-acetyl-beta-D-hexosaminides.</text>
        <dbReference type="EC" id="3.2.1.52"/>
    </reaction>
</comment>
<feature type="active site" description="Proton donor" evidence="5">
    <location>
        <position position="200"/>
    </location>
</feature>
<dbReference type="STRING" id="104663.SAMN04488121_108224"/>
<dbReference type="EMBL" id="FNBN01000008">
    <property type="protein sequence ID" value="SDH06535.1"/>
    <property type="molecule type" value="Genomic_DNA"/>
</dbReference>
<evidence type="ECO:0000256" key="5">
    <source>
        <dbReference type="PIRSR" id="PIRSR625705-1"/>
    </source>
</evidence>
<dbReference type="PANTHER" id="PTHR22600">
    <property type="entry name" value="BETA-HEXOSAMINIDASE"/>
    <property type="match status" value="1"/>
</dbReference>
<reference evidence="8 9" key="1">
    <citation type="submission" date="2016-10" db="EMBL/GenBank/DDBJ databases">
        <authorList>
            <person name="de Groot N.N."/>
        </authorList>
    </citation>
    <scope>NUCLEOTIDE SEQUENCE [LARGE SCALE GENOMIC DNA]</scope>
    <source>
        <strain evidence="8 9">DSM 527</strain>
    </source>
</reference>
<dbReference type="GO" id="GO:0016020">
    <property type="term" value="C:membrane"/>
    <property type="evidence" value="ECO:0007669"/>
    <property type="project" value="TreeGrafter"/>
</dbReference>
<dbReference type="GO" id="GO:0005975">
    <property type="term" value="P:carbohydrate metabolic process"/>
    <property type="evidence" value="ECO:0007669"/>
    <property type="project" value="InterPro"/>
</dbReference>
<protein>
    <recommendedName>
        <fullName evidence="3">beta-N-acetylhexosaminidase</fullName>
        <ecNumber evidence="3">3.2.1.52</ecNumber>
    </recommendedName>
</protein>
<dbReference type="SUPFAM" id="SSF51445">
    <property type="entry name" value="(Trans)glycosidases"/>
    <property type="match status" value="1"/>
</dbReference>
<gene>
    <name evidence="8" type="ORF">SAMN04488121_108224</name>
</gene>
<evidence type="ECO:0000259" key="7">
    <source>
        <dbReference type="Pfam" id="PF00728"/>
    </source>
</evidence>
<proteinExistence type="inferred from homology"/>
<keyword evidence="4 8" id="KW-0378">Hydrolase</keyword>
<dbReference type="GO" id="GO:0030203">
    <property type="term" value="P:glycosaminoglycan metabolic process"/>
    <property type="evidence" value="ECO:0007669"/>
    <property type="project" value="TreeGrafter"/>
</dbReference>
<dbReference type="InterPro" id="IPR017853">
    <property type="entry name" value="GH"/>
</dbReference>
<name>A0A1G7ZD30_CHIFI</name>
<dbReference type="Pfam" id="PF00728">
    <property type="entry name" value="Glyco_hydro_20"/>
    <property type="match status" value="1"/>
</dbReference>
<evidence type="ECO:0000256" key="2">
    <source>
        <dbReference type="ARBA" id="ARBA00006285"/>
    </source>
</evidence>
<dbReference type="InterPro" id="IPR015883">
    <property type="entry name" value="Glyco_hydro_20_cat"/>
</dbReference>
<dbReference type="AlphaFoldDB" id="A0A1G7ZD30"/>
<feature type="signal peptide" evidence="6">
    <location>
        <begin position="1"/>
        <end position="26"/>
    </location>
</feature>
<dbReference type="Gene3D" id="3.20.20.80">
    <property type="entry name" value="Glycosidases"/>
    <property type="match status" value="1"/>
</dbReference>
<dbReference type="GO" id="GO:0004563">
    <property type="term" value="F:beta-N-acetylhexosaminidase activity"/>
    <property type="evidence" value="ECO:0007669"/>
    <property type="project" value="UniProtKB-EC"/>
</dbReference>
<feature type="domain" description="Glycoside hydrolase family 20 catalytic" evidence="7">
    <location>
        <begin position="44"/>
        <end position="324"/>
    </location>
</feature>
<keyword evidence="6" id="KW-0732">Signal</keyword>
<dbReference type="PANTHER" id="PTHR22600:SF57">
    <property type="entry name" value="BETA-N-ACETYLHEXOSAMINIDASE"/>
    <property type="match status" value="1"/>
</dbReference>
<evidence type="ECO:0000313" key="8">
    <source>
        <dbReference type="EMBL" id="SDH06535.1"/>
    </source>
</evidence>
<comment type="similarity">
    <text evidence="2">Belongs to the glycosyl hydrolase 20 family.</text>
</comment>
<dbReference type="Proteomes" id="UP000199045">
    <property type="component" value="Unassembled WGS sequence"/>
</dbReference>
<evidence type="ECO:0000256" key="1">
    <source>
        <dbReference type="ARBA" id="ARBA00001231"/>
    </source>
</evidence>
<feature type="chain" id="PRO_5011643767" description="beta-N-acetylhexosaminidase" evidence="6">
    <location>
        <begin position="27"/>
        <end position="387"/>
    </location>
</feature>
<evidence type="ECO:0000313" key="9">
    <source>
        <dbReference type="Proteomes" id="UP000199045"/>
    </source>
</evidence>
<evidence type="ECO:0000256" key="6">
    <source>
        <dbReference type="SAM" id="SignalP"/>
    </source>
</evidence>